<dbReference type="Gene3D" id="2.60.40.4350">
    <property type="match status" value="1"/>
</dbReference>
<proteinExistence type="predicted"/>
<evidence type="ECO:0000313" key="1">
    <source>
        <dbReference type="EMBL" id="ANG62219.1"/>
    </source>
</evidence>
<gene>
    <name evidence="1" type="ORF">A8C75_06750</name>
</gene>
<dbReference type="EMBL" id="CP015839">
    <property type="protein sequence ID" value="ANG62219.1"/>
    <property type="molecule type" value="Genomic_DNA"/>
</dbReference>
<evidence type="ECO:0008006" key="3">
    <source>
        <dbReference type="Google" id="ProtNLM"/>
    </source>
</evidence>
<dbReference type="RefSeq" id="WP_067379788.1">
    <property type="nucleotide sequence ID" value="NZ_CP015839.1"/>
</dbReference>
<dbReference type="InterPro" id="IPR019117">
    <property type="entry name" value="CRISPR-assoc_protein_Cmr3"/>
</dbReference>
<dbReference type="Gene3D" id="3.30.70.2940">
    <property type="match status" value="1"/>
</dbReference>
<organism evidence="1 2">
    <name type="scientific">Marinobacterium aestuarii</name>
    <dbReference type="NCBI Taxonomy" id="1821621"/>
    <lineage>
        <taxon>Bacteria</taxon>
        <taxon>Pseudomonadati</taxon>
        <taxon>Pseudomonadota</taxon>
        <taxon>Gammaproteobacteria</taxon>
        <taxon>Oceanospirillales</taxon>
        <taxon>Oceanospirillaceae</taxon>
        <taxon>Marinobacterium</taxon>
    </lineage>
</organism>
<sequence>MNKTLEIRFTPIDTWFFRDARPHDTAGASRLSSLFPPPVATLTGAIRTRLGEALGIDWKQHVRSENDLLGAQSVGDINLSELIGYGDNSGLLRFGPSTLLYHGEPLYPVPAYLLNTGDDRLVRLQPGSPILCDLSRPDAEGRLGAVVLPTLPEGIQNAKPLESCWTTGAGLLRLLNGDVPAKGDLKKAEELFVLEPRLGIARDNSRATVVEGLLYQTEHLRLLDPVSISLTLTLPAAAADQLISQIKADSIQRLGGEGRMASLSVEIISEPRPVALKASAKTRGLILTLLSPARLPGSCATQPLPGFSVAFATDGSGLQTWQGSIAGIKMRLVTAVTGKVQRTGGWDLQRRAPKDVVSLMPAGSSWFAEIDDTRTDRLTAAVQALHGQAIGEQTGFGYGQLACGLWQSN</sequence>
<dbReference type="KEGG" id="mars:A8C75_06750"/>
<dbReference type="Pfam" id="PF09700">
    <property type="entry name" value="Cas_Cmr3"/>
    <property type="match status" value="1"/>
</dbReference>
<dbReference type="OrthoDB" id="6162707at2"/>
<dbReference type="STRING" id="1821621.A8C75_06750"/>
<accession>A0A1A9EXF8</accession>
<reference evidence="1 2" key="2">
    <citation type="journal article" date="2018" name="Int. J. Syst. Evol. Microbiol.">
        <title>Marinobacterium aestuarii sp. nov., a benzene-degrading marine bacterium isolated from estuary sediment.</title>
        <authorList>
            <person name="Bae S.S."/>
            <person name="Jung J."/>
            <person name="Chung D."/>
            <person name="Baek K."/>
        </authorList>
    </citation>
    <scope>NUCLEOTIDE SEQUENCE [LARGE SCALE GENOMIC DNA]</scope>
    <source>
        <strain evidence="1 2">ST58-10</strain>
    </source>
</reference>
<dbReference type="Proteomes" id="UP000078070">
    <property type="component" value="Chromosome"/>
</dbReference>
<dbReference type="AlphaFoldDB" id="A0A1A9EXF8"/>
<keyword evidence="2" id="KW-1185">Reference proteome</keyword>
<protein>
    <recommendedName>
        <fullName evidence="3">Type III-B CRISPR module-associated protein Cmr3</fullName>
    </recommendedName>
</protein>
<reference evidence="2" key="1">
    <citation type="submission" date="2016-05" db="EMBL/GenBank/DDBJ databases">
        <authorList>
            <person name="Baek K."/>
            <person name="Yang S.-J."/>
        </authorList>
    </citation>
    <scope>NUCLEOTIDE SEQUENCE [LARGE SCALE GENOMIC DNA]</scope>
    <source>
        <strain evidence="2">ST58-10</strain>
    </source>
</reference>
<name>A0A1A9EXF8_9GAMM</name>
<evidence type="ECO:0000313" key="2">
    <source>
        <dbReference type="Proteomes" id="UP000078070"/>
    </source>
</evidence>